<reference evidence="1" key="1">
    <citation type="journal article" date="2014" name="Front. Microbiol.">
        <title>High frequency of phylogenetically diverse reductive dehalogenase-homologous genes in deep subseafloor sedimentary metagenomes.</title>
        <authorList>
            <person name="Kawai M."/>
            <person name="Futagami T."/>
            <person name="Toyoda A."/>
            <person name="Takaki Y."/>
            <person name="Nishi S."/>
            <person name="Hori S."/>
            <person name="Arai W."/>
            <person name="Tsubouchi T."/>
            <person name="Morono Y."/>
            <person name="Uchiyama I."/>
            <person name="Ito T."/>
            <person name="Fujiyama A."/>
            <person name="Inagaki F."/>
            <person name="Takami H."/>
        </authorList>
    </citation>
    <scope>NUCLEOTIDE SEQUENCE</scope>
    <source>
        <strain evidence="1">Expedition CK06-06</strain>
    </source>
</reference>
<feature type="non-terminal residue" evidence="1">
    <location>
        <position position="1"/>
    </location>
</feature>
<name>X1BP33_9ZZZZ</name>
<comment type="caution">
    <text evidence="1">The sequence shown here is derived from an EMBL/GenBank/DDBJ whole genome shotgun (WGS) entry which is preliminary data.</text>
</comment>
<sequence>FISCILFPNNGGRGTRTPKGLLPAVFKTAALPLGLALQKLGIRAQDTGNEQMIVEEKNL</sequence>
<evidence type="ECO:0000313" key="1">
    <source>
        <dbReference type="EMBL" id="GAG85833.1"/>
    </source>
</evidence>
<protein>
    <submittedName>
        <fullName evidence="1">Uncharacterized protein</fullName>
    </submittedName>
</protein>
<organism evidence="1">
    <name type="scientific">marine sediment metagenome</name>
    <dbReference type="NCBI Taxonomy" id="412755"/>
    <lineage>
        <taxon>unclassified sequences</taxon>
        <taxon>metagenomes</taxon>
        <taxon>ecological metagenomes</taxon>
    </lineage>
</organism>
<gene>
    <name evidence="1" type="ORF">S01H4_28491</name>
</gene>
<dbReference type="AlphaFoldDB" id="X1BP33"/>
<proteinExistence type="predicted"/>
<dbReference type="EMBL" id="BART01014183">
    <property type="protein sequence ID" value="GAG85833.1"/>
    <property type="molecule type" value="Genomic_DNA"/>
</dbReference>
<accession>X1BP33</accession>